<proteinExistence type="predicted"/>
<reference evidence="1 2" key="1">
    <citation type="submission" date="2017-05" db="EMBL/GenBank/DDBJ databases">
        <title>Whole genome sequencing of Yersinia kristensenii.</title>
        <authorList>
            <person name="Campioni F."/>
        </authorList>
    </citation>
    <scope>NUCLEOTIDE SEQUENCE [LARGE SCALE GENOMIC DNA]</scope>
    <source>
        <strain evidence="1 2">CFSAN060538</strain>
    </source>
</reference>
<accession>A0AB73Q9Y3</accession>
<dbReference type="EMBL" id="NHOG01000017">
    <property type="protein sequence ID" value="OVZ79548.1"/>
    <property type="molecule type" value="Genomic_DNA"/>
</dbReference>
<sequence length="133" mass="14798">MSQDIATLRQPFEAGITPDLLLALVQYLTPTLNSMVSSAIETALAANMSPTMSKKEFARINGISESLLEKWIAKGVVLLAPTPTTTVKRSYICKKTGRNVSNVMERHGNALINLDAWREKNRQHALKCRYIKP</sequence>
<keyword evidence="2" id="KW-1185">Reference proteome</keyword>
<gene>
    <name evidence="1" type="ORF">CBW52_14910</name>
</gene>
<organism evidence="1 2">
    <name type="scientific">Yersinia kristensenii</name>
    <dbReference type="NCBI Taxonomy" id="28152"/>
    <lineage>
        <taxon>Bacteria</taxon>
        <taxon>Pseudomonadati</taxon>
        <taxon>Pseudomonadota</taxon>
        <taxon>Gammaproteobacteria</taxon>
        <taxon>Enterobacterales</taxon>
        <taxon>Yersiniaceae</taxon>
        <taxon>Yersinia</taxon>
    </lineage>
</organism>
<name>A0AB73Q9Y3_YERKR</name>
<comment type="caution">
    <text evidence="1">The sequence shown here is derived from an EMBL/GenBank/DDBJ whole genome shotgun (WGS) entry which is preliminary data.</text>
</comment>
<dbReference type="Proteomes" id="UP000195840">
    <property type="component" value="Unassembled WGS sequence"/>
</dbReference>
<dbReference type="RefSeq" id="WP_087795503.1">
    <property type="nucleotide sequence ID" value="NZ_CAWNET010000009.1"/>
</dbReference>
<evidence type="ECO:0000313" key="2">
    <source>
        <dbReference type="Proteomes" id="UP000195840"/>
    </source>
</evidence>
<protein>
    <submittedName>
        <fullName evidence="1">Uncharacterized protein</fullName>
    </submittedName>
</protein>
<dbReference type="AlphaFoldDB" id="A0AB73Q9Y3"/>
<evidence type="ECO:0000313" key="1">
    <source>
        <dbReference type="EMBL" id="OVZ79548.1"/>
    </source>
</evidence>